<accession>A0A5R9LIZ5</accession>
<dbReference type="Pfam" id="PF00367">
    <property type="entry name" value="PTS_EIIB"/>
    <property type="match status" value="1"/>
</dbReference>
<organism evidence="1 2">
    <name type="scientific">Klebsiella indica</name>
    <dbReference type="NCBI Taxonomy" id="2582917"/>
    <lineage>
        <taxon>Bacteria</taxon>
        <taxon>Pseudomonadati</taxon>
        <taxon>Pseudomonadota</taxon>
        <taxon>Gammaproteobacteria</taxon>
        <taxon>Enterobacterales</taxon>
        <taxon>Enterobacteriaceae</taxon>
        <taxon>Klebsiella/Raoultella group</taxon>
        <taxon>Klebsiella</taxon>
    </lineage>
</organism>
<dbReference type="Gene3D" id="3.30.1360.60">
    <property type="entry name" value="Glucose permease domain IIB"/>
    <property type="match status" value="1"/>
</dbReference>
<dbReference type="InterPro" id="IPR018113">
    <property type="entry name" value="PTrfase_EIIB_Cys"/>
</dbReference>
<dbReference type="EMBL" id="VCHQ01000011">
    <property type="protein sequence ID" value="TLV19252.1"/>
    <property type="molecule type" value="Genomic_DNA"/>
</dbReference>
<gene>
    <name evidence="1" type="ORF">FE839_09745</name>
</gene>
<dbReference type="RefSeq" id="WP_138360639.1">
    <property type="nucleotide sequence ID" value="NZ_VCHQ01000011.1"/>
</dbReference>
<comment type="caution">
    <text evidence="1">The sequence shown here is derived from an EMBL/GenBank/DDBJ whole genome shotgun (WGS) entry which is preliminary data.</text>
</comment>
<evidence type="ECO:0000313" key="2">
    <source>
        <dbReference type="Proteomes" id="UP000307430"/>
    </source>
</evidence>
<reference evidence="1 2" key="1">
    <citation type="submission" date="2019-05" db="EMBL/GenBank/DDBJ databases">
        <title>Genome sequence of Klebsiella sp strain TOUT106.</title>
        <authorList>
            <person name="Rahi P."/>
            <person name="Chaudhari D."/>
        </authorList>
    </citation>
    <scope>NUCLEOTIDE SEQUENCE [LARGE SCALE GENOMIC DNA]</scope>
    <source>
        <strain evidence="1 2">TOUT106</strain>
    </source>
</reference>
<dbReference type="GO" id="GO:0008982">
    <property type="term" value="F:protein-N(PI)-phosphohistidine-sugar phosphotransferase activity"/>
    <property type="evidence" value="ECO:0007669"/>
    <property type="project" value="InterPro"/>
</dbReference>
<keyword evidence="2" id="KW-1185">Reference proteome</keyword>
<dbReference type="GO" id="GO:0009401">
    <property type="term" value="P:phosphoenolpyruvate-dependent sugar phosphotransferase system"/>
    <property type="evidence" value="ECO:0007669"/>
    <property type="project" value="InterPro"/>
</dbReference>
<dbReference type="AlphaFoldDB" id="A0A5R9LIZ5"/>
<dbReference type="SUPFAM" id="SSF55604">
    <property type="entry name" value="Glucose permease domain IIB"/>
    <property type="match status" value="1"/>
</dbReference>
<evidence type="ECO:0008006" key="3">
    <source>
        <dbReference type="Google" id="ProtNLM"/>
    </source>
</evidence>
<evidence type="ECO:0000313" key="1">
    <source>
        <dbReference type="EMBL" id="TLV19252.1"/>
    </source>
</evidence>
<dbReference type="Proteomes" id="UP000307430">
    <property type="component" value="Unassembled WGS sequence"/>
</dbReference>
<name>A0A5R9LIZ5_9ENTR</name>
<dbReference type="InterPro" id="IPR036878">
    <property type="entry name" value="Glu_permease_IIB"/>
</dbReference>
<sequence>MKYKTLASENPAGIGGRDNVCSVAHCAAWLRFTLKNYGNFNRGLFDKNRYLMMFFCGMAIASAGRKSGW</sequence>
<protein>
    <recommendedName>
        <fullName evidence="3">PTS EIIB type-1 domain-containing protein</fullName>
    </recommendedName>
</protein>
<proteinExistence type="predicted"/>